<name>A0A1E1KQ42_9HELO</name>
<organism evidence="1 2">
    <name type="scientific">Rhynchosporium agropyri</name>
    <dbReference type="NCBI Taxonomy" id="914238"/>
    <lineage>
        <taxon>Eukaryota</taxon>
        <taxon>Fungi</taxon>
        <taxon>Dikarya</taxon>
        <taxon>Ascomycota</taxon>
        <taxon>Pezizomycotina</taxon>
        <taxon>Leotiomycetes</taxon>
        <taxon>Helotiales</taxon>
        <taxon>Ploettnerulaceae</taxon>
        <taxon>Rhynchosporium</taxon>
    </lineage>
</organism>
<keyword evidence="2" id="KW-1185">Reference proteome</keyword>
<dbReference type="AlphaFoldDB" id="A0A1E1KQ42"/>
<dbReference type="Proteomes" id="UP000178912">
    <property type="component" value="Unassembled WGS sequence"/>
</dbReference>
<evidence type="ECO:0000313" key="2">
    <source>
        <dbReference type="Proteomes" id="UP000178912"/>
    </source>
</evidence>
<proteinExistence type="predicted"/>
<gene>
    <name evidence="1" type="ORF">RAG0_08298</name>
</gene>
<accession>A0A1E1KQ42</accession>
<evidence type="ECO:0000313" key="1">
    <source>
        <dbReference type="EMBL" id="CZT00146.1"/>
    </source>
</evidence>
<reference evidence="2" key="1">
    <citation type="submission" date="2016-03" db="EMBL/GenBank/DDBJ databases">
        <authorList>
            <person name="Guldener U."/>
        </authorList>
    </citation>
    <scope>NUCLEOTIDE SEQUENCE [LARGE SCALE GENOMIC DNA]</scope>
    <source>
        <strain evidence="2">04CH-RAC-A.6.1</strain>
    </source>
</reference>
<dbReference type="EMBL" id="FJUX01000043">
    <property type="protein sequence ID" value="CZT00146.1"/>
    <property type="molecule type" value="Genomic_DNA"/>
</dbReference>
<protein>
    <submittedName>
        <fullName evidence="1">Uncharacterized protein</fullName>
    </submittedName>
</protein>
<sequence>MGDWDRIFPVLPNRLKCKGQGGHVGEAYLYFVFNMKHVLMVLFSRTINNQAGNVATDAIRKICRVRGPVHTSSSKLLAIKTRSTCTFAIVPEGYRTVPDVTAIWHSQKAVRRQKGIPDTDLDPEDWDSTSRGLAGGDMMDLQRAVDTRPLSRAKSVVIDETCGNEGSWFQSLKHYVFMGKLWGQLANSTLLIGNHYLEVFNDGRYPPSTPFGTSLRGCVAEVGG</sequence>